<dbReference type="InterPro" id="IPR051310">
    <property type="entry name" value="MCP_chemotaxis"/>
</dbReference>
<evidence type="ECO:0000313" key="7">
    <source>
        <dbReference type="Proteomes" id="UP001597413"/>
    </source>
</evidence>
<dbReference type="EMBL" id="JBHUIX010000013">
    <property type="protein sequence ID" value="MFD2175308.1"/>
    <property type="molecule type" value="Genomic_DNA"/>
</dbReference>
<gene>
    <name evidence="6" type="ORF">ACFSM0_14525</name>
</gene>
<accession>A0ABW5AAF5</accession>
<dbReference type="SMART" id="SM00283">
    <property type="entry name" value="MA"/>
    <property type="match status" value="1"/>
</dbReference>
<protein>
    <submittedName>
        <fullName evidence="6">Methyl-accepting chemotaxis protein</fullName>
    </submittedName>
</protein>
<keyword evidence="1" id="KW-0145">Chemotaxis</keyword>
<dbReference type="Proteomes" id="UP001597413">
    <property type="component" value="Unassembled WGS sequence"/>
</dbReference>
<dbReference type="SUPFAM" id="SSF58104">
    <property type="entry name" value="Methyl-accepting chemotaxis protein (MCP) signaling domain"/>
    <property type="match status" value="1"/>
</dbReference>
<feature type="coiled-coil region" evidence="4">
    <location>
        <begin position="109"/>
        <end position="136"/>
    </location>
</feature>
<organism evidence="6 7">
    <name type="scientific">Rhodobacter lacus</name>
    <dbReference type="NCBI Taxonomy" id="1641972"/>
    <lineage>
        <taxon>Bacteria</taxon>
        <taxon>Pseudomonadati</taxon>
        <taxon>Pseudomonadota</taxon>
        <taxon>Alphaproteobacteria</taxon>
        <taxon>Rhodobacterales</taxon>
        <taxon>Rhodobacter group</taxon>
        <taxon>Rhodobacter</taxon>
    </lineage>
</organism>
<comment type="similarity">
    <text evidence="2">Belongs to the methyl-accepting chemotaxis (MCP) protein family.</text>
</comment>
<dbReference type="PANTHER" id="PTHR43531:SF11">
    <property type="entry name" value="METHYL-ACCEPTING CHEMOTAXIS PROTEIN 3"/>
    <property type="match status" value="1"/>
</dbReference>
<dbReference type="RefSeq" id="WP_377391816.1">
    <property type="nucleotide sequence ID" value="NZ_JBHUIX010000013.1"/>
</dbReference>
<evidence type="ECO:0000313" key="6">
    <source>
        <dbReference type="EMBL" id="MFD2175308.1"/>
    </source>
</evidence>
<evidence type="ECO:0000259" key="5">
    <source>
        <dbReference type="PROSITE" id="PS50111"/>
    </source>
</evidence>
<evidence type="ECO:0000256" key="1">
    <source>
        <dbReference type="ARBA" id="ARBA00022500"/>
    </source>
</evidence>
<dbReference type="PROSITE" id="PS50111">
    <property type="entry name" value="CHEMOTAXIS_TRANSDUC_2"/>
    <property type="match status" value="1"/>
</dbReference>
<dbReference type="PANTHER" id="PTHR43531">
    <property type="entry name" value="PROTEIN ICFG"/>
    <property type="match status" value="1"/>
</dbReference>
<evidence type="ECO:0000256" key="4">
    <source>
        <dbReference type="SAM" id="Coils"/>
    </source>
</evidence>
<evidence type="ECO:0000256" key="3">
    <source>
        <dbReference type="PROSITE-ProRule" id="PRU00284"/>
    </source>
</evidence>
<dbReference type="Pfam" id="PF00015">
    <property type="entry name" value="MCPsignal"/>
    <property type="match status" value="1"/>
</dbReference>
<evidence type="ECO:0000256" key="2">
    <source>
        <dbReference type="ARBA" id="ARBA00029447"/>
    </source>
</evidence>
<comment type="caution">
    <text evidence="6">The sequence shown here is derived from an EMBL/GenBank/DDBJ whole genome shotgun (WGS) entry which is preliminary data.</text>
</comment>
<proteinExistence type="inferred from homology"/>
<name>A0ABW5AAF5_9RHOB</name>
<keyword evidence="7" id="KW-1185">Reference proteome</keyword>
<dbReference type="Gene3D" id="1.10.287.950">
    <property type="entry name" value="Methyl-accepting chemotaxis protein"/>
    <property type="match status" value="1"/>
</dbReference>
<dbReference type="InterPro" id="IPR004089">
    <property type="entry name" value="MCPsignal_dom"/>
</dbReference>
<sequence>MTQSLMPSPEPAQTEARVNRIAQDALELGRDVAEVAGALEALETHIDAQTQLLRTAQSAAETVQDANARVLDGAERVGRSAEMTLDLVEGTVAQLRETGAHAQTIAAWVRAAITRMDALNETLARVQAENAEIRSVAKQVNILAINAKIEAARAGDSGRGFAVVAEAINELSRKTAAASEGIGDAVEGLSGSVGVLRDEAGTISTDAEAVLTGAAGTDAALGRMLDGLKLTRGAVGDIAARAAEVNAANASFGPAFRRMSDGMTSTSTEMRKATEKTKALILAGETIVQEAVELGGATGDNDFIRAAQQAAAEITQLFETAIQSGQISAATLFDSRYTPIAGTDPAQIMAPFTAFTDRVLPEVQERMLELSPDVVFCAAVDRNGYLPTHNRKFSQPQSVDPVWNAANCRNRRLFNDRVGLRAGQSTAPFLLQIYRRDMGGGNFVLMKDLSAPIFVDGRHWGGLRLAYRM</sequence>
<feature type="domain" description="Methyl-accepting transducer" evidence="5">
    <location>
        <begin position="24"/>
        <end position="260"/>
    </location>
</feature>
<keyword evidence="3" id="KW-0807">Transducer</keyword>
<keyword evidence="4" id="KW-0175">Coiled coil</keyword>
<reference evidence="7" key="1">
    <citation type="journal article" date="2019" name="Int. J. Syst. Evol. Microbiol.">
        <title>The Global Catalogue of Microorganisms (GCM) 10K type strain sequencing project: providing services to taxonomists for standard genome sequencing and annotation.</title>
        <authorList>
            <consortium name="The Broad Institute Genomics Platform"/>
            <consortium name="The Broad Institute Genome Sequencing Center for Infectious Disease"/>
            <person name="Wu L."/>
            <person name="Ma J."/>
        </authorList>
    </citation>
    <scope>NUCLEOTIDE SEQUENCE [LARGE SCALE GENOMIC DNA]</scope>
    <source>
        <strain evidence="7">CCUG 55131</strain>
    </source>
</reference>